<keyword evidence="2 12" id="KW-1003">Cell membrane</keyword>
<dbReference type="AlphaFoldDB" id="A0A7X0DKG4"/>
<keyword evidence="12" id="KW-0813">Transport</keyword>
<gene>
    <name evidence="12" type="primary">fluC</name>
    <name evidence="12" type="synonym">crcB</name>
    <name evidence="13" type="ORF">FHS48_000302</name>
</gene>
<keyword evidence="7 12" id="KW-0406">Ion transport</keyword>
<keyword evidence="5 12" id="KW-1133">Transmembrane helix</keyword>
<evidence type="ECO:0000256" key="1">
    <source>
        <dbReference type="ARBA" id="ARBA00004651"/>
    </source>
</evidence>
<evidence type="ECO:0000256" key="8">
    <source>
        <dbReference type="ARBA" id="ARBA00023136"/>
    </source>
</evidence>
<feature type="transmembrane region" description="Helical" evidence="12">
    <location>
        <begin position="69"/>
        <end position="93"/>
    </location>
</feature>
<dbReference type="NCBIfam" id="TIGR00494">
    <property type="entry name" value="crcB"/>
    <property type="match status" value="1"/>
</dbReference>
<evidence type="ECO:0000313" key="14">
    <source>
        <dbReference type="Proteomes" id="UP000544872"/>
    </source>
</evidence>
<comment type="function">
    <text evidence="12">Fluoride-specific ion channel. Important for reducing fluoride concentration in the cell, thus reducing its toxicity.</text>
</comment>
<sequence>MNPVLIAAVAVGGALGSVARYLTVVAAGRWFGSAFPWGTLAVNLIGSLVMGILAELAAQRLSFPEPWRVFLFVGILGGFTTFSSFSLDVVTLINRNLGLAFVYVAGTLLLGIGALFLGLALVRWGLKI</sequence>
<dbReference type="GO" id="GO:0046872">
    <property type="term" value="F:metal ion binding"/>
    <property type="evidence" value="ECO:0007669"/>
    <property type="project" value="UniProtKB-KW"/>
</dbReference>
<feature type="transmembrane region" description="Helical" evidence="12">
    <location>
        <begin position="99"/>
        <end position="122"/>
    </location>
</feature>
<keyword evidence="9 12" id="KW-0407">Ion channel</keyword>
<accession>A0A7X0DKG4</accession>
<evidence type="ECO:0000256" key="3">
    <source>
        <dbReference type="ARBA" id="ARBA00022519"/>
    </source>
</evidence>
<dbReference type="GO" id="GO:0005886">
    <property type="term" value="C:plasma membrane"/>
    <property type="evidence" value="ECO:0007669"/>
    <property type="project" value="UniProtKB-SubCell"/>
</dbReference>
<dbReference type="InterPro" id="IPR003691">
    <property type="entry name" value="FluC"/>
</dbReference>
<dbReference type="HAMAP" id="MF_00454">
    <property type="entry name" value="FluC"/>
    <property type="match status" value="1"/>
</dbReference>
<evidence type="ECO:0000256" key="6">
    <source>
        <dbReference type="ARBA" id="ARBA00023053"/>
    </source>
</evidence>
<comment type="catalytic activity">
    <reaction evidence="11">
        <text>fluoride(in) = fluoride(out)</text>
        <dbReference type="Rhea" id="RHEA:76159"/>
        <dbReference type="ChEBI" id="CHEBI:17051"/>
    </reaction>
    <physiologicalReaction direction="left-to-right" evidence="11">
        <dbReference type="Rhea" id="RHEA:76160"/>
    </physiologicalReaction>
</comment>
<dbReference type="Proteomes" id="UP000544872">
    <property type="component" value="Unassembled WGS sequence"/>
</dbReference>
<evidence type="ECO:0000256" key="7">
    <source>
        <dbReference type="ARBA" id="ARBA00023065"/>
    </source>
</evidence>
<dbReference type="Pfam" id="PF02537">
    <property type="entry name" value="CRCB"/>
    <property type="match status" value="1"/>
</dbReference>
<dbReference type="GO" id="GO:0140114">
    <property type="term" value="P:cellular detoxification of fluoride"/>
    <property type="evidence" value="ECO:0007669"/>
    <property type="project" value="UniProtKB-UniRule"/>
</dbReference>
<keyword evidence="12" id="KW-0479">Metal-binding</keyword>
<name>A0A7X0DKG4_NOVIT</name>
<dbReference type="PANTHER" id="PTHR28259">
    <property type="entry name" value="FLUORIDE EXPORT PROTEIN 1-RELATED"/>
    <property type="match status" value="1"/>
</dbReference>
<keyword evidence="6 12" id="KW-0915">Sodium</keyword>
<evidence type="ECO:0000256" key="12">
    <source>
        <dbReference type="HAMAP-Rule" id="MF_00454"/>
    </source>
</evidence>
<dbReference type="PANTHER" id="PTHR28259:SF1">
    <property type="entry name" value="FLUORIDE EXPORT PROTEIN 1-RELATED"/>
    <property type="match status" value="1"/>
</dbReference>
<proteinExistence type="inferred from homology"/>
<feature type="binding site" evidence="12">
    <location>
        <position position="80"/>
    </location>
    <ligand>
        <name>Na(+)</name>
        <dbReference type="ChEBI" id="CHEBI:29101"/>
        <note>structural</note>
    </ligand>
</feature>
<organism evidence="13 14">
    <name type="scientific">Novispirillum itersonii</name>
    <name type="common">Aquaspirillum itersonii</name>
    <dbReference type="NCBI Taxonomy" id="189"/>
    <lineage>
        <taxon>Bacteria</taxon>
        <taxon>Pseudomonadati</taxon>
        <taxon>Pseudomonadota</taxon>
        <taxon>Alphaproteobacteria</taxon>
        <taxon>Rhodospirillales</taxon>
        <taxon>Novispirillaceae</taxon>
        <taxon>Novispirillum</taxon>
    </lineage>
</organism>
<dbReference type="RefSeq" id="WP_184260546.1">
    <property type="nucleotide sequence ID" value="NZ_JACIIX010000001.1"/>
</dbReference>
<evidence type="ECO:0000256" key="4">
    <source>
        <dbReference type="ARBA" id="ARBA00022692"/>
    </source>
</evidence>
<feature type="binding site" evidence="12">
    <location>
        <position position="77"/>
    </location>
    <ligand>
        <name>Na(+)</name>
        <dbReference type="ChEBI" id="CHEBI:29101"/>
        <note>structural</note>
    </ligand>
</feature>
<reference evidence="13 14" key="1">
    <citation type="submission" date="2020-08" db="EMBL/GenBank/DDBJ databases">
        <title>Genomic Encyclopedia of Type Strains, Phase IV (KMG-IV): sequencing the most valuable type-strain genomes for metagenomic binning, comparative biology and taxonomic classification.</title>
        <authorList>
            <person name="Goeker M."/>
        </authorList>
    </citation>
    <scope>NUCLEOTIDE SEQUENCE [LARGE SCALE GENOMIC DNA]</scope>
    <source>
        <strain evidence="13 14">DSM 11590</strain>
    </source>
</reference>
<comment type="caution">
    <text evidence="13">The sequence shown here is derived from an EMBL/GenBank/DDBJ whole genome shotgun (WGS) entry which is preliminary data.</text>
</comment>
<comment type="activity regulation">
    <text evidence="12">Na(+) is not transported, but it plays an essential structural role and its presence is essential for fluoride channel function.</text>
</comment>
<evidence type="ECO:0000256" key="9">
    <source>
        <dbReference type="ARBA" id="ARBA00023303"/>
    </source>
</evidence>
<feature type="transmembrane region" description="Helical" evidence="12">
    <location>
        <begin position="35"/>
        <end position="57"/>
    </location>
</feature>
<keyword evidence="14" id="KW-1185">Reference proteome</keyword>
<evidence type="ECO:0000256" key="10">
    <source>
        <dbReference type="ARBA" id="ARBA00035120"/>
    </source>
</evidence>
<keyword evidence="3" id="KW-0997">Cell inner membrane</keyword>
<keyword evidence="8 12" id="KW-0472">Membrane</keyword>
<evidence type="ECO:0000313" key="13">
    <source>
        <dbReference type="EMBL" id="MBB6208921.1"/>
    </source>
</evidence>
<keyword evidence="4 12" id="KW-0812">Transmembrane</keyword>
<protein>
    <recommendedName>
        <fullName evidence="12">Fluoride-specific ion channel FluC</fullName>
    </recommendedName>
</protein>
<comment type="similarity">
    <text evidence="10 12">Belongs to the fluoride channel Fluc/FEX (TC 1.A.43) family.</text>
</comment>
<dbReference type="GO" id="GO:0062054">
    <property type="term" value="F:fluoride channel activity"/>
    <property type="evidence" value="ECO:0007669"/>
    <property type="project" value="UniProtKB-UniRule"/>
</dbReference>
<evidence type="ECO:0000256" key="11">
    <source>
        <dbReference type="ARBA" id="ARBA00035585"/>
    </source>
</evidence>
<comment type="subcellular location">
    <subcellularLocation>
        <location evidence="1 12">Cell membrane</location>
        <topology evidence="1 12">Multi-pass membrane protein</topology>
    </subcellularLocation>
</comment>
<evidence type="ECO:0000256" key="2">
    <source>
        <dbReference type="ARBA" id="ARBA00022475"/>
    </source>
</evidence>
<dbReference type="EMBL" id="JACIIX010000001">
    <property type="protein sequence ID" value="MBB6208921.1"/>
    <property type="molecule type" value="Genomic_DNA"/>
</dbReference>
<dbReference type="NCBIfam" id="NF010791">
    <property type="entry name" value="PRK14195.1"/>
    <property type="match status" value="1"/>
</dbReference>
<evidence type="ECO:0000256" key="5">
    <source>
        <dbReference type="ARBA" id="ARBA00022989"/>
    </source>
</evidence>